<dbReference type="Pfam" id="PF00155">
    <property type="entry name" value="Aminotran_1_2"/>
    <property type="match status" value="1"/>
</dbReference>
<evidence type="ECO:0000259" key="7">
    <source>
        <dbReference type="Pfam" id="PF00155"/>
    </source>
</evidence>
<dbReference type="PANTHER" id="PTHR46383:SF1">
    <property type="entry name" value="ASPARTATE AMINOTRANSFERASE"/>
    <property type="match status" value="1"/>
</dbReference>
<comment type="caution">
    <text evidence="8">The sequence shown here is derived from an EMBL/GenBank/DDBJ whole genome shotgun (WGS) entry which is preliminary data.</text>
</comment>
<accession>A0A6I1GP05</accession>
<dbReference type="FunFam" id="3.40.640.10:FF:000033">
    <property type="entry name" value="Aspartate aminotransferase"/>
    <property type="match status" value="1"/>
</dbReference>
<dbReference type="AlphaFoldDB" id="A0A6I1GP05"/>
<sequence length="388" mass="42700">MPAISCRAQQAMYPSVREMFELASHVPDAISFAIGEPGFDTPRPMIDAAYEAAIHGDTHYTPNRGTEALRRAWCEYRLRLDGIAYEPNDHIIITAGGMEAMYLAMIATLDENDDILIPDPGYANYFGQVQMVHAHVVPVPLRENNGFRMRAADVEAAITPQTKALLLNSPSNPTGAIINPQELAAIAEVVKRHDLWVISDEVYRAFVYDDHTQFLSIASMPGMQEHTIIVDSFSKTFAMTGWRIGCAFGPKAVIDQMMIMQENVVSCVPDALQMGAAAALEGSVDILSTMKDAYRANRDMVVDAVRHMPLVTCNTPDGAFYILINVKNTGLDDHDFAVRLLNEAKVVVTPASGFGLRGQGYVRLSYVGSAEDTAEGLRRMRAWLESLV</sequence>
<evidence type="ECO:0000256" key="6">
    <source>
        <dbReference type="RuleBase" id="RU000481"/>
    </source>
</evidence>
<dbReference type="InterPro" id="IPR015422">
    <property type="entry name" value="PyrdxlP-dep_Trfase_small"/>
</dbReference>
<evidence type="ECO:0000256" key="5">
    <source>
        <dbReference type="ARBA" id="ARBA00022898"/>
    </source>
</evidence>
<dbReference type="InterPro" id="IPR015421">
    <property type="entry name" value="PyrdxlP-dep_Trfase_major"/>
</dbReference>
<dbReference type="InterPro" id="IPR004838">
    <property type="entry name" value="NHTrfase_class1_PyrdxlP-BS"/>
</dbReference>
<proteinExistence type="inferred from homology"/>
<dbReference type="Gene3D" id="3.90.1150.10">
    <property type="entry name" value="Aspartate Aminotransferase, domain 1"/>
    <property type="match status" value="1"/>
</dbReference>
<evidence type="ECO:0000313" key="8">
    <source>
        <dbReference type="EMBL" id="KAB7788291.1"/>
    </source>
</evidence>
<keyword evidence="9" id="KW-1185">Reference proteome</keyword>
<evidence type="ECO:0000256" key="4">
    <source>
        <dbReference type="ARBA" id="ARBA00022679"/>
    </source>
</evidence>
<reference evidence="8 9" key="1">
    <citation type="submission" date="2019-09" db="EMBL/GenBank/DDBJ databases">
        <title>Characterization of the phylogenetic diversity of two novel species belonging to the genus Bifidobacterium: Bifidobacterium cebidarum sp. nov. and Bifidobacterium leontopitheci sp. nov.</title>
        <authorList>
            <person name="Lugli G.A."/>
            <person name="Duranti S."/>
            <person name="Milani C."/>
            <person name="Turroni F."/>
            <person name="Ventura M."/>
        </authorList>
    </citation>
    <scope>NUCLEOTIDE SEQUENCE [LARGE SCALE GENOMIC DNA]</scope>
    <source>
        <strain evidence="8 9">LMG 31469</strain>
    </source>
</reference>
<evidence type="ECO:0000256" key="1">
    <source>
        <dbReference type="ARBA" id="ARBA00001933"/>
    </source>
</evidence>
<dbReference type="PROSITE" id="PS00105">
    <property type="entry name" value="AA_TRANSFER_CLASS_1"/>
    <property type="match status" value="1"/>
</dbReference>
<name>A0A6I1GP05_9BIFI</name>
<keyword evidence="3 6" id="KW-0032">Aminotransferase</keyword>
<dbReference type="InterPro" id="IPR015424">
    <property type="entry name" value="PyrdxlP-dep_Trfase"/>
</dbReference>
<evidence type="ECO:0000256" key="2">
    <source>
        <dbReference type="ARBA" id="ARBA00007441"/>
    </source>
</evidence>
<evidence type="ECO:0000313" key="9">
    <source>
        <dbReference type="Proteomes" id="UP000468413"/>
    </source>
</evidence>
<comment type="similarity">
    <text evidence="2 6">Belongs to the class-I pyridoxal-phosphate-dependent aminotransferase family.</text>
</comment>
<dbReference type="PRINTS" id="PR00753">
    <property type="entry name" value="ACCSYNTHASE"/>
</dbReference>
<dbReference type="GO" id="GO:0008483">
    <property type="term" value="F:transaminase activity"/>
    <property type="evidence" value="ECO:0007669"/>
    <property type="project" value="UniProtKB-KW"/>
</dbReference>
<organism evidence="8 9">
    <name type="scientific">Bifidobacterium cebidarum</name>
    <dbReference type="NCBI Taxonomy" id="2650773"/>
    <lineage>
        <taxon>Bacteria</taxon>
        <taxon>Bacillati</taxon>
        <taxon>Actinomycetota</taxon>
        <taxon>Actinomycetes</taxon>
        <taxon>Bifidobacteriales</taxon>
        <taxon>Bifidobacteriaceae</taxon>
        <taxon>Bifidobacterium</taxon>
    </lineage>
</organism>
<dbReference type="SUPFAM" id="SSF53383">
    <property type="entry name" value="PLP-dependent transferases"/>
    <property type="match status" value="1"/>
</dbReference>
<protein>
    <recommendedName>
        <fullName evidence="6">Aminotransferase</fullName>
        <ecNumber evidence="6">2.6.1.-</ecNumber>
    </recommendedName>
</protein>
<dbReference type="GO" id="GO:0006520">
    <property type="term" value="P:amino acid metabolic process"/>
    <property type="evidence" value="ECO:0007669"/>
    <property type="project" value="InterPro"/>
</dbReference>
<dbReference type="CDD" id="cd00609">
    <property type="entry name" value="AAT_like"/>
    <property type="match status" value="1"/>
</dbReference>
<keyword evidence="4 6" id="KW-0808">Transferase</keyword>
<keyword evidence="5" id="KW-0663">Pyridoxal phosphate</keyword>
<gene>
    <name evidence="8" type="ORF">F7D08_1032</name>
</gene>
<dbReference type="InterPro" id="IPR004839">
    <property type="entry name" value="Aminotransferase_I/II_large"/>
</dbReference>
<dbReference type="EC" id="2.6.1.-" evidence="6"/>
<dbReference type="Gene3D" id="3.40.640.10">
    <property type="entry name" value="Type I PLP-dependent aspartate aminotransferase-like (Major domain)"/>
    <property type="match status" value="1"/>
</dbReference>
<evidence type="ECO:0000256" key="3">
    <source>
        <dbReference type="ARBA" id="ARBA00022576"/>
    </source>
</evidence>
<dbReference type="GO" id="GO:0030170">
    <property type="term" value="F:pyridoxal phosphate binding"/>
    <property type="evidence" value="ECO:0007669"/>
    <property type="project" value="InterPro"/>
</dbReference>
<dbReference type="InterPro" id="IPR050596">
    <property type="entry name" value="AspAT/PAT-like"/>
</dbReference>
<dbReference type="Proteomes" id="UP000468413">
    <property type="component" value="Unassembled WGS sequence"/>
</dbReference>
<dbReference type="RefSeq" id="WP_152209640.1">
    <property type="nucleotide sequence ID" value="NZ_WBVS01000004.1"/>
</dbReference>
<comment type="cofactor">
    <cofactor evidence="1 6">
        <name>pyridoxal 5'-phosphate</name>
        <dbReference type="ChEBI" id="CHEBI:597326"/>
    </cofactor>
</comment>
<dbReference type="EMBL" id="WBVS01000004">
    <property type="protein sequence ID" value="KAB7788291.1"/>
    <property type="molecule type" value="Genomic_DNA"/>
</dbReference>
<dbReference type="PANTHER" id="PTHR46383">
    <property type="entry name" value="ASPARTATE AMINOTRANSFERASE"/>
    <property type="match status" value="1"/>
</dbReference>
<feature type="domain" description="Aminotransferase class I/classII large" evidence="7">
    <location>
        <begin position="28"/>
        <end position="379"/>
    </location>
</feature>